<dbReference type="OrthoDB" id="7058782at2"/>
<proteinExistence type="predicted"/>
<evidence type="ECO:0000313" key="1">
    <source>
        <dbReference type="EMBL" id="TDW15700.1"/>
    </source>
</evidence>
<dbReference type="AlphaFoldDB" id="A0A4R7ZKP4"/>
<keyword evidence="2" id="KW-1185">Reference proteome</keyword>
<dbReference type="EMBL" id="SODF01000003">
    <property type="protein sequence ID" value="TDW15700.1"/>
    <property type="molecule type" value="Genomic_DNA"/>
</dbReference>
<dbReference type="Proteomes" id="UP000295447">
    <property type="component" value="Unassembled WGS sequence"/>
</dbReference>
<protein>
    <submittedName>
        <fullName evidence="1">Uncharacterized protein</fullName>
    </submittedName>
</protein>
<gene>
    <name evidence="1" type="ORF">EV650_7190</name>
</gene>
<comment type="caution">
    <text evidence="1">The sequence shown here is derived from an EMBL/GenBank/DDBJ whole genome shotgun (WGS) entry which is preliminary data.</text>
</comment>
<dbReference type="RefSeq" id="WP_134123535.1">
    <property type="nucleotide sequence ID" value="NZ_SODF01000003.1"/>
</dbReference>
<organism evidence="1 2">
    <name type="scientific">Kribbella kalugense</name>
    <dbReference type="NCBI Taxonomy" id="2512221"/>
    <lineage>
        <taxon>Bacteria</taxon>
        <taxon>Bacillati</taxon>
        <taxon>Actinomycetota</taxon>
        <taxon>Actinomycetes</taxon>
        <taxon>Propionibacteriales</taxon>
        <taxon>Kribbellaceae</taxon>
        <taxon>Kribbella</taxon>
    </lineage>
</organism>
<evidence type="ECO:0000313" key="2">
    <source>
        <dbReference type="Proteomes" id="UP000295447"/>
    </source>
</evidence>
<accession>A0A4R7ZKP4</accession>
<reference evidence="1 2" key="1">
    <citation type="submission" date="2019-03" db="EMBL/GenBank/DDBJ databases">
        <title>Genomic Encyclopedia of Type Strains, Phase III (KMG-III): the genomes of soil and plant-associated and newly described type strains.</title>
        <authorList>
            <person name="Whitman W."/>
        </authorList>
    </citation>
    <scope>NUCLEOTIDE SEQUENCE [LARGE SCALE GENOMIC DNA]</scope>
    <source>
        <strain evidence="1 2">VKM Ac-2570</strain>
    </source>
</reference>
<sequence length="170" mass="18054">MVSRPADYPFVPKSNVHLLPGHIWGIPLRNGRSACGVVVAVPTAEEAPHQAINSRTFAAGLLDWVGDELPSPTAVDDSPLLNWGYGNIKMIGENGGSILGQRSSVHDRDGALSGVSHRMGGAVGLYCDGRMVRVATADEARDLPTIGTWGLTYIVALAERVFVDGKPVVR</sequence>
<name>A0A4R7ZKP4_9ACTN</name>